<feature type="region of interest" description="Disordered" evidence="1">
    <location>
        <begin position="1"/>
        <end position="51"/>
    </location>
</feature>
<feature type="region of interest" description="Disordered" evidence="1">
    <location>
        <begin position="63"/>
        <end position="84"/>
    </location>
</feature>
<dbReference type="Proteomes" id="UP000078544">
    <property type="component" value="Unassembled WGS sequence"/>
</dbReference>
<feature type="region of interest" description="Disordered" evidence="1">
    <location>
        <begin position="123"/>
        <end position="178"/>
    </location>
</feature>
<proteinExistence type="predicted"/>
<organism evidence="2 3">
    <name type="scientific">Moelleriella libera RCEF 2490</name>
    <dbReference type="NCBI Taxonomy" id="1081109"/>
    <lineage>
        <taxon>Eukaryota</taxon>
        <taxon>Fungi</taxon>
        <taxon>Dikarya</taxon>
        <taxon>Ascomycota</taxon>
        <taxon>Pezizomycotina</taxon>
        <taxon>Sordariomycetes</taxon>
        <taxon>Hypocreomycetidae</taxon>
        <taxon>Hypocreales</taxon>
        <taxon>Clavicipitaceae</taxon>
        <taxon>Moelleriella</taxon>
    </lineage>
</organism>
<dbReference type="EMBL" id="AZGY01000012">
    <property type="protein sequence ID" value="KZZ93792.1"/>
    <property type="molecule type" value="Genomic_DNA"/>
</dbReference>
<evidence type="ECO:0000313" key="3">
    <source>
        <dbReference type="Proteomes" id="UP000078544"/>
    </source>
</evidence>
<feature type="compositionally biased region" description="Basic residues" evidence="1">
    <location>
        <begin position="150"/>
        <end position="165"/>
    </location>
</feature>
<sequence length="246" mass="26871">MPSFETNPLSMVGACYPAPPSSSESSATSTTQSPASSNRCDDTSDDDVFSNFQPVPCNSNLGFLVDSGDTRSRTSSTSTGGVAASTPLYNFRLREIFTKYEQFVQGSGDDKKQRVIADTCNTIPSTTRPEARPLTVSSVGPHLPSAARLLPKRGNTKRKAGRAKKNGSGTVSRPDLKTKKRALARRCQKYEFMRLGDARQTEDGSIEVEVHRAPMYVTCDQLRGENALVEAKDLGIRKFGIPLWER</sequence>
<dbReference type="AlphaFoldDB" id="A0A168ADF9"/>
<comment type="caution">
    <text evidence="2">The sequence shown here is derived from an EMBL/GenBank/DDBJ whole genome shotgun (WGS) entry which is preliminary data.</text>
</comment>
<evidence type="ECO:0000313" key="2">
    <source>
        <dbReference type="EMBL" id="KZZ93792.1"/>
    </source>
</evidence>
<keyword evidence="3" id="KW-1185">Reference proteome</keyword>
<dbReference type="OrthoDB" id="4868140at2759"/>
<protein>
    <submittedName>
        <fullName evidence="2">Uncharacterized protein</fullName>
    </submittedName>
</protein>
<reference evidence="2 3" key="1">
    <citation type="journal article" date="2016" name="Genome Biol. Evol.">
        <title>Divergent and convergent evolution of fungal pathogenicity.</title>
        <authorList>
            <person name="Shang Y."/>
            <person name="Xiao G."/>
            <person name="Zheng P."/>
            <person name="Cen K."/>
            <person name="Zhan S."/>
            <person name="Wang C."/>
        </authorList>
    </citation>
    <scope>NUCLEOTIDE SEQUENCE [LARGE SCALE GENOMIC DNA]</scope>
    <source>
        <strain evidence="2 3">RCEF 2490</strain>
    </source>
</reference>
<feature type="compositionally biased region" description="Low complexity" evidence="1">
    <location>
        <begin position="21"/>
        <end position="37"/>
    </location>
</feature>
<feature type="compositionally biased region" description="Low complexity" evidence="1">
    <location>
        <begin position="73"/>
        <end position="84"/>
    </location>
</feature>
<name>A0A168ADF9_9HYPO</name>
<gene>
    <name evidence="2" type="ORF">AAL_05508</name>
</gene>
<evidence type="ECO:0000256" key="1">
    <source>
        <dbReference type="SAM" id="MobiDB-lite"/>
    </source>
</evidence>
<accession>A0A168ADF9</accession>